<accession>A0A1H8HQ67</accession>
<dbReference type="EMBL" id="FODE01000010">
    <property type="protein sequence ID" value="SEN58283.1"/>
    <property type="molecule type" value="Genomic_DNA"/>
</dbReference>
<dbReference type="Pfam" id="PF03969">
    <property type="entry name" value="AFG1_ATPase"/>
    <property type="match status" value="1"/>
</dbReference>
<dbReference type="NCBIfam" id="NF040713">
    <property type="entry name" value="ZapE"/>
    <property type="match status" value="1"/>
</dbReference>
<organism evidence="3 4">
    <name type="scientific">Paracoccus alcaliphilus</name>
    <dbReference type="NCBI Taxonomy" id="34002"/>
    <lineage>
        <taxon>Bacteria</taxon>
        <taxon>Pseudomonadati</taxon>
        <taxon>Pseudomonadota</taxon>
        <taxon>Alphaproteobacteria</taxon>
        <taxon>Rhodobacterales</taxon>
        <taxon>Paracoccaceae</taxon>
        <taxon>Paracoccus</taxon>
    </lineage>
</organism>
<keyword evidence="4" id="KW-1185">Reference proteome</keyword>
<dbReference type="SUPFAM" id="SSF52540">
    <property type="entry name" value="P-loop containing nucleoside triphosphate hydrolases"/>
    <property type="match status" value="1"/>
</dbReference>
<dbReference type="GO" id="GO:0005737">
    <property type="term" value="C:cytoplasm"/>
    <property type="evidence" value="ECO:0007669"/>
    <property type="project" value="TreeGrafter"/>
</dbReference>
<evidence type="ECO:0000313" key="4">
    <source>
        <dbReference type="Proteomes" id="UP000199054"/>
    </source>
</evidence>
<dbReference type="RefSeq" id="WP_090611621.1">
    <property type="nucleotide sequence ID" value="NZ_CP067124.1"/>
</dbReference>
<dbReference type="OrthoDB" id="9774491at2"/>
<proteinExistence type="predicted"/>
<dbReference type="GO" id="GO:0016887">
    <property type="term" value="F:ATP hydrolysis activity"/>
    <property type="evidence" value="ECO:0007669"/>
    <property type="project" value="InterPro"/>
</dbReference>
<keyword evidence="1" id="KW-0547">Nucleotide-binding</keyword>
<sequence length="366" mass="40210">MGKVSELYHQYVAQGRIGADAAQQAILPQLDRVIAELAALPPPAKPRSGWRGLFGGGQAGPVTGARGLYLWGGVGRGKSMLMDLLAACSPVPTRRVHFHEFMQEIQMRLEAARKRGDQDIVRPVALEVAAQVRLLCFDEMQITDIADAMIVGRLFQVLFEQGVTVVTTSNRAPEDLYKNGLNRQLFLPFIALIGERLEVVCLDSATDHRQGRDPGGQVWFVPADAVAHAALDAIWNDLTGGALPERGEIRMNSRSFALDALSGRVGRAEFWALCGQPLGAADYLELARRVDALLMDGVPRLGMSNYNEAKRFVTLIDALYEARVRLFASAADEPEQLYNEGEGSFEFERTASRLREMQDAAWGNKG</sequence>
<dbReference type="Proteomes" id="UP000199054">
    <property type="component" value="Unassembled WGS sequence"/>
</dbReference>
<name>A0A1H8HQ67_9RHOB</name>
<protein>
    <submittedName>
        <fullName evidence="3">Cell division protein ZapE</fullName>
    </submittedName>
</protein>
<evidence type="ECO:0000256" key="2">
    <source>
        <dbReference type="ARBA" id="ARBA00022840"/>
    </source>
</evidence>
<keyword evidence="3" id="KW-0132">Cell division</keyword>
<dbReference type="GO" id="GO:0005524">
    <property type="term" value="F:ATP binding"/>
    <property type="evidence" value="ECO:0007669"/>
    <property type="project" value="UniProtKB-KW"/>
</dbReference>
<dbReference type="PANTHER" id="PTHR12169:SF6">
    <property type="entry name" value="AFG1-LIKE ATPASE"/>
    <property type="match status" value="1"/>
</dbReference>
<dbReference type="PANTHER" id="PTHR12169">
    <property type="entry name" value="ATPASE N2B"/>
    <property type="match status" value="1"/>
</dbReference>
<reference evidence="3 4" key="1">
    <citation type="submission" date="2016-10" db="EMBL/GenBank/DDBJ databases">
        <authorList>
            <person name="de Groot N.N."/>
        </authorList>
    </citation>
    <scope>NUCLEOTIDE SEQUENCE [LARGE SCALE GENOMIC DNA]</scope>
    <source>
        <strain evidence="3 4">DSM 8512</strain>
    </source>
</reference>
<dbReference type="GO" id="GO:0051301">
    <property type="term" value="P:cell division"/>
    <property type="evidence" value="ECO:0007669"/>
    <property type="project" value="UniProtKB-KW"/>
</dbReference>
<evidence type="ECO:0000313" key="3">
    <source>
        <dbReference type="EMBL" id="SEN58283.1"/>
    </source>
</evidence>
<dbReference type="AlphaFoldDB" id="A0A1H8HQ67"/>
<dbReference type="STRING" id="34002.SAMN04489859_101039"/>
<evidence type="ECO:0000256" key="1">
    <source>
        <dbReference type="ARBA" id="ARBA00022741"/>
    </source>
</evidence>
<dbReference type="InterPro" id="IPR027417">
    <property type="entry name" value="P-loop_NTPase"/>
</dbReference>
<dbReference type="Gene3D" id="3.40.50.300">
    <property type="entry name" value="P-loop containing nucleotide triphosphate hydrolases"/>
    <property type="match status" value="1"/>
</dbReference>
<keyword evidence="2" id="KW-0067">ATP-binding</keyword>
<keyword evidence="3" id="KW-0131">Cell cycle</keyword>
<gene>
    <name evidence="3" type="ORF">SAMN04489859_101039</name>
</gene>
<dbReference type="InterPro" id="IPR005654">
    <property type="entry name" value="ATPase_AFG1-like"/>
</dbReference>